<dbReference type="EMBL" id="JAUSVX010000001">
    <property type="protein sequence ID" value="MDQ0468256.1"/>
    <property type="molecule type" value="Genomic_DNA"/>
</dbReference>
<accession>A0ABU0J3Z5</accession>
<sequence length="152" mass="17764">MSVINFWIVATVGDKFGHEYMSDEEEYLYDSKYPIFHNGERMGIIMEKISNFCDKTCGWSDKLTFRELDDDVLSFVNWMHHKTPDNILEKMQNFFRLVGEEFPASYGLCTMFDGEEPSPIAEVTVLKLVGKTLLTEKDPFFARYLPKYEEGK</sequence>
<comment type="caution">
    <text evidence="1">The sequence shown here is derived from an EMBL/GenBank/DDBJ whole genome shotgun (WGS) entry which is preliminary data.</text>
</comment>
<gene>
    <name evidence="1" type="ORF">QO011_001251</name>
</gene>
<keyword evidence="2" id="KW-1185">Reference proteome</keyword>
<organism evidence="1 2">
    <name type="scientific">Labrys wisconsinensis</name>
    <dbReference type="NCBI Taxonomy" id="425677"/>
    <lineage>
        <taxon>Bacteria</taxon>
        <taxon>Pseudomonadati</taxon>
        <taxon>Pseudomonadota</taxon>
        <taxon>Alphaproteobacteria</taxon>
        <taxon>Hyphomicrobiales</taxon>
        <taxon>Xanthobacteraceae</taxon>
        <taxon>Labrys</taxon>
    </lineage>
</organism>
<reference evidence="1 2" key="1">
    <citation type="submission" date="2023-07" db="EMBL/GenBank/DDBJ databases">
        <title>Genomic Encyclopedia of Type Strains, Phase IV (KMG-IV): sequencing the most valuable type-strain genomes for metagenomic binning, comparative biology and taxonomic classification.</title>
        <authorList>
            <person name="Goeker M."/>
        </authorList>
    </citation>
    <scope>NUCLEOTIDE SEQUENCE [LARGE SCALE GENOMIC DNA]</scope>
    <source>
        <strain evidence="1 2">DSM 19619</strain>
    </source>
</reference>
<proteinExistence type="predicted"/>
<dbReference type="Proteomes" id="UP001242480">
    <property type="component" value="Unassembled WGS sequence"/>
</dbReference>
<evidence type="ECO:0000313" key="1">
    <source>
        <dbReference type="EMBL" id="MDQ0468256.1"/>
    </source>
</evidence>
<protein>
    <submittedName>
        <fullName evidence="1">Uncharacterized protein</fullName>
    </submittedName>
</protein>
<evidence type="ECO:0000313" key="2">
    <source>
        <dbReference type="Proteomes" id="UP001242480"/>
    </source>
</evidence>
<name>A0ABU0J3Z5_9HYPH</name>
<dbReference type="RefSeq" id="WP_307269095.1">
    <property type="nucleotide sequence ID" value="NZ_JAUSVX010000001.1"/>
</dbReference>